<dbReference type="GO" id="GO:0006574">
    <property type="term" value="P:L-valine catabolic process"/>
    <property type="evidence" value="ECO:0007669"/>
    <property type="project" value="UniProtKB-UniRule"/>
</dbReference>
<dbReference type="GO" id="GO:0003860">
    <property type="term" value="F:3-hydroxyisobutyryl-CoA hydrolase activity"/>
    <property type="evidence" value="ECO:0007669"/>
    <property type="project" value="UniProtKB-UniRule"/>
</dbReference>
<dbReference type="InterPro" id="IPR029045">
    <property type="entry name" value="ClpP/crotonase-like_dom_sf"/>
</dbReference>
<dbReference type="Proteomes" id="UP001187471">
    <property type="component" value="Unassembled WGS sequence"/>
</dbReference>
<dbReference type="InterPro" id="IPR045004">
    <property type="entry name" value="ECH_dom"/>
</dbReference>
<dbReference type="CDD" id="cd06558">
    <property type="entry name" value="crotonase-like"/>
    <property type="match status" value="1"/>
</dbReference>
<comment type="catalytic activity">
    <reaction evidence="2">
        <text>3-hydroxy-2-methylpropanoyl-CoA + H2O = 3-hydroxy-2-methylpropanoate + CoA + H(+)</text>
        <dbReference type="Rhea" id="RHEA:20888"/>
        <dbReference type="ChEBI" id="CHEBI:11805"/>
        <dbReference type="ChEBI" id="CHEBI:15377"/>
        <dbReference type="ChEBI" id="CHEBI:15378"/>
        <dbReference type="ChEBI" id="CHEBI:57287"/>
        <dbReference type="ChEBI" id="CHEBI:57340"/>
        <dbReference type="EC" id="3.1.2.4"/>
    </reaction>
</comment>
<dbReference type="PANTHER" id="PTHR43176:SF14">
    <property type="entry name" value="SMALL RIBOSOMAL SUBUNIT PROTEIN MS47"/>
    <property type="match status" value="1"/>
</dbReference>
<dbReference type="PANTHER" id="PTHR43176">
    <property type="entry name" value="3-HYDROXYISOBUTYRYL-COA HYDROLASE-RELATED"/>
    <property type="match status" value="1"/>
</dbReference>
<dbReference type="EMBL" id="JAVXUO010001943">
    <property type="protein sequence ID" value="KAK2977839.1"/>
    <property type="molecule type" value="Genomic_DNA"/>
</dbReference>
<evidence type="ECO:0000259" key="3">
    <source>
        <dbReference type="Pfam" id="PF16113"/>
    </source>
</evidence>
<protein>
    <recommendedName>
        <fullName evidence="2">3-hydroxyisobutyryl-CoA hydrolase</fullName>
        <shortName evidence="2">HIB-CoA hydrolase</shortName>
        <shortName evidence="2">HIBYL-CoA-H</shortName>
        <ecNumber evidence="2">3.1.2.4</ecNumber>
    </recommendedName>
    <alternativeName>
        <fullName evidence="2">3-hydroxyisobutyryl-coenzyme A hydrolase</fullName>
    </alternativeName>
</protein>
<sequence length="190" mass="21754">MQALKSLSAVRRSLHRNGRLTHYRYISAQPNYADAQDHDFQDQASFSSLATYPSCTVTYFGTVLVEGRAYSRAAILNRPSSLNALNISMVSRLKRLYESWEENPNIGFVVMKGSGRAFCSGGDVITIYQVLNEGKVEECKTFYKTLYKFVYLLGTYLKPHCPSFLAGGLHYWGLLFLMYKREPIMVLRRY</sequence>
<comment type="pathway">
    <text evidence="2">Amino-acid degradation; L-valine degradation.</text>
</comment>
<comment type="caution">
    <text evidence="4">The sequence shown here is derived from an EMBL/GenBank/DDBJ whole genome shotgun (WGS) entry which is preliminary data.</text>
</comment>
<name>A0AA88QVK7_9ASTE</name>
<evidence type="ECO:0000313" key="5">
    <source>
        <dbReference type="Proteomes" id="UP001187471"/>
    </source>
</evidence>
<reference evidence="4" key="1">
    <citation type="submission" date="2022-12" db="EMBL/GenBank/DDBJ databases">
        <title>Draft genome assemblies for two species of Escallonia (Escalloniales).</title>
        <authorList>
            <person name="Chanderbali A."/>
            <person name="Dervinis C."/>
            <person name="Anghel I."/>
            <person name="Soltis D."/>
            <person name="Soltis P."/>
            <person name="Zapata F."/>
        </authorList>
    </citation>
    <scope>NUCLEOTIDE SEQUENCE</scope>
    <source>
        <strain evidence="4">UCBG92.1500</strain>
        <tissue evidence="4">Leaf</tissue>
    </source>
</reference>
<comment type="similarity">
    <text evidence="2">Belongs to the enoyl-CoA hydratase/isomerase family.</text>
</comment>
<evidence type="ECO:0000256" key="1">
    <source>
        <dbReference type="ARBA" id="ARBA00022801"/>
    </source>
</evidence>
<evidence type="ECO:0000313" key="4">
    <source>
        <dbReference type="EMBL" id="KAK2977839.1"/>
    </source>
</evidence>
<comment type="function">
    <text evidence="2">Hydrolyzes 3-hydroxyisobutyryl-CoA (HIBYL-CoA), a saline catabolite. Has high activity toward isobutyryl-CoA. Could be an isobutyryl-CoA dehydrogenase that functions in valine catabolism.</text>
</comment>
<dbReference type="InterPro" id="IPR032259">
    <property type="entry name" value="HIBYL-CoA-H"/>
</dbReference>
<keyword evidence="5" id="KW-1185">Reference proteome</keyword>
<keyword evidence="1 2" id="KW-0378">Hydrolase</keyword>
<dbReference type="Gene3D" id="3.90.226.10">
    <property type="entry name" value="2-enoyl-CoA Hydratase, Chain A, domain 1"/>
    <property type="match status" value="1"/>
</dbReference>
<accession>A0AA88QVK7</accession>
<dbReference type="Pfam" id="PF16113">
    <property type="entry name" value="ECH_2"/>
    <property type="match status" value="1"/>
</dbReference>
<dbReference type="AlphaFoldDB" id="A0AA88QVK7"/>
<feature type="domain" description="Enoyl-CoA hydratase/isomerase" evidence="3">
    <location>
        <begin position="72"/>
        <end position="160"/>
    </location>
</feature>
<dbReference type="SUPFAM" id="SSF52096">
    <property type="entry name" value="ClpP/crotonase"/>
    <property type="match status" value="1"/>
</dbReference>
<gene>
    <name evidence="4" type="ORF">RJ640_012085</name>
</gene>
<evidence type="ECO:0000256" key="2">
    <source>
        <dbReference type="RuleBase" id="RU369070"/>
    </source>
</evidence>
<dbReference type="EC" id="3.1.2.4" evidence="2"/>
<organism evidence="4 5">
    <name type="scientific">Escallonia rubra</name>
    <dbReference type="NCBI Taxonomy" id="112253"/>
    <lineage>
        <taxon>Eukaryota</taxon>
        <taxon>Viridiplantae</taxon>
        <taxon>Streptophyta</taxon>
        <taxon>Embryophyta</taxon>
        <taxon>Tracheophyta</taxon>
        <taxon>Spermatophyta</taxon>
        <taxon>Magnoliopsida</taxon>
        <taxon>eudicotyledons</taxon>
        <taxon>Gunneridae</taxon>
        <taxon>Pentapetalae</taxon>
        <taxon>asterids</taxon>
        <taxon>campanulids</taxon>
        <taxon>Escalloniales</taxon>
        <taxon>Escalloniaceae</taxon>
        <taxon>Escallonia</taxon>
    </lineage>
</organism>
<proteinExistence type="inferred from homology"/>